<organism evidence="1 2">
    <name type="scientific">Gracilimonas sediminicola</name>
    <dbReference type="NCBI Taxonomy" id="2952158"/>
    <lineage>
        <taxon>Bacteria</taxon>
        <taxon>Pseudomonadati</taxon>
        <taxon>Balneolota</taxon>
        <taxon>Balneolia</taxon>
        <taxon>Balneolales</taxon>
        <taxon>Balneolaceae</taxon>
        <taxon>Gracilimonas</taxon>
    </lineage>
</organism>
<proteinExistence type="predicted"/>
<comment type="caution">
    <text evidence="1">The sequence shown here is derived from an EMBL/GenBank/DDBJ whole genome shotgun (WGS) entry which is preliminary data.</text>
</comment>
<gene>
    <name evidence="1" type="ORF">NM125_14140</name>
</gene>
<dbReference type="AlphaFoldDB" id="A0A9X2L5F5"/>
<sequence length="299" mass="35307">MRKSVRSQLASKILYEERWFNRSDQTQYERDIFADLMLRLNLKNIEFESPSPPQPDIILSLYNSDSKVRKIGCELTDLYWDNTDQGSLQKQKIAKWKNFSTKLQDNLRGLKKGYEYIYGVLSLKNFNECLKSDNDLIDELINILTSHKFPFKTKIEDFKSSSYLKKHCNSLSLTTYPESDLLWWESSLLSGKLEYEPSVLNKPIIKKHKKDHDFSGCEEKWLLIYAGGNNLGNTITFFEEELKNVKYSKNKFDRIIYWDCFLENIFQLYPKFKILIKTTNNNSIIQKNNLPEIITKNIN</sequence>
<dbReference type="RefSeq" id="WP_255135623.1">
    <property type="nucleotide sequence ID" value="NZ_JANDBC010000003.1"/>
</dbReference>
<protein>
    <submittedName>
        <fullName evidence="1">Uncharacterized protein</fullName>
    </submittedName>
</protein>
<keyword evidence="2" id="KW-1185">Reference proteome</keyword>
<evidence type="ECO:0000313" key="1">
    <source>
        <dbReference type="EMBL" id="MCP9292725.1"/>
    </source>
</evidence>
<name>A0A9X2L5F5_9BACT</name>
<dbReference type="EMBL" id="JANDBC010000003">
    <property type="protein sequence ID" value="MCP9292725.1"/>
    <property type="molecule type" value="Genomic_DNA"/>
</dbReference>
<evidence type="ECO:0000313" key="2">
    <source>
        <dbReference type="Proteomes" id="UP001139125"/>
    </source>
</evidence>
<accession>A0A9X2L5F5</accession>
<reference evidence="1" key="1">
    <citation type="submission" date="2022-06" db="EMBL/GenBank/DDBJ databases">
        <title>Gracilimonas sp. CAU 1638 isolated from sea sediment.</title>
        <authorList>
            <person name="Kim W."/>
        </authorList>
    </citation>
    <scope>NUCLEOTIDE SEQUENCE</scope>
    <source>
        <strain evidence="1">CAU 1638</strain>
    </source>
</reference>
<dbReference type="Proteomes" id="UP001139125">
    <property type="component" value="Unassembled WGS sequence"/>
</dbReference>